<dbReference type="EMBL" id="JACHHT010000002">
    <property type="protein sequence ID" value="MBB6522413.1"/>
    <property type="molecule type" value="Genomic_DNA"/>
</dbReference>
<comment type="caution">
    <text evidence="1">The sequence shown here is derived from an EMBL/GenBank/DDBJ whole genome shotgun (WGS) entry which is preliminary data.</text>
</comment>
<protein>
    <submittedName>
        <fullName evidence="1">Uncharacterized protein</fullName>
    </submittedName>
</protein>
<dbReference type="Proteomes" id="UP000528457">
    <property type="component" value="Unassembled WGS sequence"/>
</dbReference>
<organism evidence="1 2">
    <name type="scientific">Pseudoteredinibacter isoporae</name>
    <dbReference type="NCBI Taxonomy" id="570281"/>
    <lineage>
        <taxon>Bacteria</taxon>
        <taxon>Pseudomonadati</taxon>
        <taxon>Pseudomonadota</taxon>
        <taxon>Gammaproteobacteria</taxon>
        <taxon>Cellvibrionales</taxon>
        <taxon>Cellvibrionaceae</taxon>
        <taxon>Pseudoteredinibacter</taxon>
    </lineage>
</organism>
<dbReference type="InParanoid" id="A0A7X0JVC1"/>
<reference evidence="1 2" key="1">
    <citation type="submission" date="2020-08" db="EMBL/GenBank/DDBJ databases">
        <title>Genomic Encyclopedia of Type Strains, Phase IV (KMG-IV): sequencing the most valuable type-strain genomes for metagenomic binning, comparative biology and taxonomic classification.</title>
        <authorList>
            <person name="Goeker M."/>
        </authorList>
    </citation>
    <scope>NUCLEOTIDE SEQUENCE [LARGE SCALE GENOMIC DNA]</scope>
    <source>
        <strain evidence="1 2">DSM 22368</strain>
    </source>
</reference>
<evidence type="ECO:0000313" key="2">
    <source>
        <dbReference type="Proteomes" id="UP000528457"/>
    </source>
</evidence>
<sequence>MSEVWLIRMGSGTNRAQDRLRRQQVTLLSSYIEYLPALEAGFFMGGRKRPQAPLNGELGGEFNLLQGKGGIH</sequence>
<evidence type="ECO:0000313" key="1">
    <source>
        <dbReference type="EMBL" id="MBB6522413.1"/>
    </source>
</evidence>
<name>A0A7X0JVC1_9GAMM</name>
<gene>
    <name evidence="1" type="ORF">HNR48_002698</name>
</gene>
<keyword evidence="2" id="KW-1185">Reference proteome</keyword>
<proteinExistence type="predicted"/>
<accession>A0A7X0JVC1</accession>
<dbReference type="AlphaFoldDB" id="A0A7X0JVC1"/>